<feature type="region of interest" description="Disordered" evidence="1">
    <location>
        <begin position="115"/>
        <end position="138"/>
    </location>
</feature>
<dbReference type="EMBL" id="LR796508">
    <property type="protein sequence ID" value="CAB4149018.1"/>
    <property type="molecule type" value="Genomic_DNA"/>
</dbReference>
<sequence>MKELFNAVSNFQVECPKIGKDASNPFFKGSKYATLPHILSIITPILKKNGLLIVQPVMNNCVVTKLIHIDTGQMLESTYDILCKDATNPQQLGSGVSYARRYSISSILNLNIDDDDDGNSATGNVQPQSKPIAKDELTPKHSNWAKAKEHLQTGGLLEDIERKYTISAENKKLLIAAK</sequence>
<gene>
    <name evidence="2" type="ORF">UFOVP528_40</name>
</gene>
<name>A0A6J5MQR9_9CAUD</name>
<proteinExistence type="predicted"/>
<accession>A0A6J5MQR9</accession>
<feature type="compositionally biased region" description="Polar residues" evidence="1">
    <location>
        <begin position="119"/>
        <end position="129"/>
    </location>
</feature>
<protein>
    <submittedName>
        <fullName evidence="2">Essential recombination function protein</fullName>
    </submittedName>
</protein>
<reference evidence="2" key="1">
    <citation type="submission" date="2020-04" db="EMBL/GenBank/DDBJ databases">
        <authorList>
            <person name="Chiriac C."/>
            <person name="Salcher M."/>
            <person name="Ghai R."/>
            <person name="Kavagutti S V."/>
        </authorList>
    </citation>
    <scope>NUCLEOTIDE SEQUENCE</scope>
</reference>
<evidence type="ECO:0000313" key="2">
    <source>
        <dbReference type="EMBL" id="CAB4149018.1"/>
    </source>
</evidence>
<dbReference type="Pfam" id="PF04404">
    <property type="entry name" value="ERF"/>
    <property type="match status" value="1"/>
</dbReference>
<dbReference type="InterPro" id="IPR007499">
    <property type="entry name" value="ERF_bacteria_virus"/>
</dbReference>
<evidence type="ECO:0000256" key="1">
    <source>
        <dbReference type="SAM" id="MobiDB-lite"/>
    </source>
</evidence>
<organism evidence="2">
    <name type="scientific">uncultured Caudovirales phage</name>
    <dbReference type="NCBI Taxonomy" id="2100421"/>
    <lineage>
        <taxon>Viruses</taxon>
        <taxon>Duplodnaviria</taxon>
        <taxon>Heunggongvirae</taxon>
        <taxon>Uroviricota</taxon>
        <taxon>Caudoviricetes</taxon>
        <taxon>Peduoviridae</taxon>
        <taxon>Maltschvirus</taxon>
        <taxon>Maltschvirus maltsch</taxon>
    </lineage>
</organism>